<keyword evidence="3 6" id="KW-0326">Glycosidase</keyword>
<dbReference type="Proteomes" id="UP001063166">
    <property type="component" value="Unassembled WGS sequence"/>
</dbReference>
<dbReference type="OrthoDB" id="3879658at2759"/>
<dbReference type="Pfam" id="PF04616">
    <property type="entry name" value="Glyco_hydro_43"/>
    <property type="match status" value="1"/>
</dbReference>
<feature type="signal peptide" evidence="7">
    <location>
        <begin position="1"/>
        <end position="23"/>
    </location>
</feature>
<dbReference type="InterPro" id="IPR023296">
    <property type="entry name" value="Glyco_hydro_beta-prop_sf"/>
</dbReference>
<comment type="similarity">
    <text evidence="1 6">Belongs to the glycosyl hydrolase 43 family.</text>
</comment>
<dbReference type="PANTHER" id="PTHR42812">
    <property type="entry name" value="BETA-XYLOSIDASE"/>
    <property type="match status" value="1"/>
</dbReference>
<reference evidence="8" key="1">
    <citation type="submission" date="2022-07" db="EMBL/GenBank/DDBJ databases">
        <title>The genome of Lyophyllum shimeji provides insight into the initial evolution of ectomycorrhizal fungal genome.</title>
        <authorList>
            <person name="Kobayashi Y."/>
            <person name="Shibata T."/>
            <person name="Hirakawa H."/>
            <person name="Shigenobu S."/>
            <person name="Nishiyama T."/>
            <person name="Yamada A."/>
            <person name="Hasebe M."/>
            <person name="Kawaguchi M."/>
        </authorList>
    </citation>
    <scope>NUCLEOTIDE SEQUENCE</scope>
    <source>
        <strain evidence="8">AT787</strain>
    </source>
</reference>
<dbReference type="CDD" id="cd08999">
    <property type="entry name" value="GH43_ABN-like"/>
    <property type="match status" value="1"/>
</dbReference>
<evidence type="ECO:0000256" key="6">
    <source>
        <dbReference type="RuleBase" id="RU361187"/>
    </source>
</evidence>
<evidence type="ECO:0000313" key="8">
    <source>
        <dbReference type="EMBL" id="GLB43708.1"/>
    </source>
</evidence>
<feature type="chain" id="PRO_5040112075" evidence="7">
    <location>
        <begin position="24"/>
        <end position="337"/>
    </location>
</feature>
<dbReference type="PANTHER" id="PTHR42812:SF5">
    <property type="entry name" value="ENDO-ARABINASE"/>
    <property type="match status" value="1"/>
</dbReference>
<dbReference type="SUPFAM" id="SSF75005">
    <property type="entry name" value="Arabinanase/levansucrase/invertase"/>
    <property type="match status" value="1"/>
</dbReference>
<accession>A0A9P3PXC2</accession>
<evidence type="ECO:0000313" key="9">
    <source>
        <dbReference type="Proteomes" id="UP001063166"/>
    </source>
</evidence>
<keyword evidence="2 6" id="KW-0378">Hydrolase</keyword>
<dbReference type="InterPro" id="IPR051795">
    <property type="entry name" value="Glycosyl_Hydrlase_43"/>
</dbReference>
<feature type="site" description="Important for catalytic activity, responsible for pKa modulation of the active site Glu and correct orientation of both the proton donor and substrate" evidence="5">
    <location>
        <position position="164"/>
    </location>
</feature>
<sequence>MIFSRHVLSVAPLLSTLLGLALAFPAQNLTKRDTIRGPVIGSNFPDPSLIWVQSENSWFAFATNGGGVNVQVATSTDFATWTVLSGTDLLPKVGAWVYAPNPAVWAPMVIQIADGSFVMYYSATSAQDPSAHCVGVATSPSVRGPYTPLADPFACHLDLGGAIDAAGHHHPDGSLYVVYKVDGNNRGSGGSCNNGIPPIKSTPIMLQKVAADGYTKIGNEVQILDRDDGDGPLIEAPSLIHVNGVWFLFFSSGCFAETTYDLSYAYATAVAGPYTKAQAPVAPLLVTGKDGLKAPGSACVAKDGSKIVFHAWLGDSIDGGRGMWTGVPTISGTTVTL</sequence>
<keyword evidence="9" id="KW-1185">Reference proteome</keyword>
<feature type="active site" description="Proton acceptor" evidence="4">
    <location>
        <position position="46"/>
    </location>
</feature>
<name>A0A9P3PXC2_LYOSH</name>
<dbReference type="AlphaFoldDB" id="A0A9P3PXC2"/>
<gene>
    <name evidence="8" type="ORF">LshimejAT787_1402200</name>
</gene>
<proteinExistence type="inferred from homology"/>
<organism evidence="8 9">
    <name type="scientific">Lyophyllum shimeji</name>
    <name type="common">Hon-shimeji</name>
    <name type="synonym">Tricholoma shimeji</name>
    <dbReference type="NCBI Taxonomy" id="47721"/>
    <lineage>
        <taxon>Eukaryota</taxon>
        <taxon>Fungi</taxon>
        <taxon>Dikarya</taxon>
        <taxon>Basidiomycota</taxon>
        <taxon>Agaricomycotina</taxon>
        <taxon>Agaricomycetes</taxon>
        <taxon>Agaricomycetidae</taxon>
        <taxon>Agaricales</taxon>
        <taxon>Tricholomatineae</taxon>
        <taxon>Lyophyllaceae</taxon>
        <taxon>Lyophyllum</taxon>
    </lineage>
</organism>
<evidence type="ECO:0000256" key="3">
    <source>
        <dbReference type="ARBA" id="ARBA00023295"/>
    </source>
</evidence>
<dbReference type="GO" id="GO:0004553">
    <property type="term" value="F:hydrolase activity, hydrolyzing O-glycosyl compounds"/>
    <property type="evidence" value="ECO:0007669"/>
    <property type="project" value="InterPro"/>
</dbReference>
<comment type="caution">
    <text evidence="8">The sequence shown here is derived from an EMBL/GenBank/DDBJ whole genome shotgun (WGS) entry which is preliminary data.</text>
</comment>
<dbReference type="GO" id="GO:0005975">
    <property type="term" value="P:carbohydrate metabolic process"/>
    <property type="evidence" value="ECO:0007669"/>
    <property type="project" value="InterPro"/>
</dbReference>
<evidence type="ECO:0000256" key="5">
    <source>
        <dbReference type="PIRSR" id="PIRSR606710-2"/>
    </source>
</evidence>
<evidence type="ECO:0000256" key="2">
    <source>
        <dbReference type="ARBA" id="ARBA00022801"/>
    </source>
</evidence>
<feature type="active site" description="Proton donor" evidence="4">
    <location>
        <position position="235"/>
    </location>
</feature>
<dbReference type="InterPro" id="IPR006710">
    <property type="entry name" value="Glyco_hydro_43"/>
</dbReference>
<dbReference type="Gene3D" id="2.115.10.20">
    <property type="entry name" value="Glycosyl hydrolase domain, family 43"/>
    <property type="match status" value="1"/>
</dbReference>
<evidence type="ECO:0000256" key="1">
    <source>
        <dbReference type="ARBA" id="ARBA00009865"/>
    </source>
</evidence>
<evidence type="ECO:0000256" key="7">
    <source>
        <dbReference type="SAM" id="SignalP"/>
    </source>
</evidence>
<protein>
    <submittedName>
        <fullName evidence="8">Glycosyl hydrolases family 43</fullName>
    </submittedName>
</protein>
<keyword evidence="7" id="KW-0732">Signal</keyword>
<dbReference type="EMBL" id="BRPK01000014">
    <property type="protein sequence ID" value="GLB43708.1"/>
    <property type="molecule type" value="Genomic_DNA"/>
</dbReference>
<evidence type="ECO:0000256" key="4">
    <source>
        <dbReference type="PIRSR" id="PIRSR606710-1"/>
    </source>
</evidence>